<accession>N8QDX9</accession>
<comment type="caution">
    <text evidence="1">The sequence shown here is derived from an EMBL/GenBank/DDBJ whole genome shotgun (WGS) entry which is preliminary data.</text>
</comment>
<dbReference type="HOGENOM" id="CLU_2021743_0_0_6"/>
<dbReference type="GO" id="GO:0005829">
    <property type="term" value="C:cytosol"/>
    <property type="evidence" value="ECO:0007669"/>
    <property type="project" value="TreeGrafter"/>
</dbReference>
<proteinExistence type="predicted"/>
<organism evidence="1 2">
    <name type="scientific">Acinetobacter parvus DSM 16617 = CIP 108168</name>
    <dbReference type="NCBI Taxonomy" id="981333"/>
    <lineage>
        <taxon>Bacteria</taxon>
        <taxon>Pseudomonadati</taxon>
        <taxon>Pseudomonadota</taxon>
        <taxon>Gammaproteobacteria</taxon>
        <taxon>Moraxellales</taxon>
        <taxon>Moraxellaceae</taxon>
        <taxon>Acinetobacter</taxon>
    </lineage>
</organism>
<dbReference type="PATRIC" id="fig|981333.9.peg.876"/>
<evidence type="ECO:0008006" key="3">
    <source>
        <dbReference type="Google" id="ProtNLM"/>
    </source>
</evidence>
<sequence length="122" mass="14206">MSQEKKAFQPENLLNSLKDILVRSKDSILQDIKTIHERPTEVQERKIPGHWEANLIKVKDNKISIATLIKRNTRLCILATLPDAKAESVRKALTEALKYSPAELRKTLTYDHRKHYSRIQYI</sequence>
<dbReference type="EMBL" id="APOM01000027">
    <property type="protein sequence ID" value="ENU36966.1"/>
    <property type="molecule type" value="Genomic_DNA"/>
</dbReference>
<dbReference type="GO" id="GO:0032196">
    <property type="term" value="P:transposition"/>
    <property type="evidence" value="ECO:0007669"/>
    <property type="project" value="TreeGrafter"/>
</dbReference>
<protein>
    <recommendedName>
        <fullName evidence="3">Integrase catalytic domain-containing protein</fullName>
    </recommendedName>
</protein>
<evidence type="ECO:0000313" key="2">
    <source>
        <dbReference type="Proteomes" id="UP000023776"/>
    </source>
</evidence>
<dbReference type="InterPro" id="IPR051917">
    <property type="entry name" value="Transposase-Integrase"/>
</dbReference>
<reference evidence="1 2" key="1">
    <citation type="submission" date="2013-02" db="EMBL/GenBank/DDBJ databases">
        <title>The Genome Sequence of Acinetobacter parvus CIP 108168.</title>
        <authorList>
            <consortium name="The Broad Institute Genome Sequencing Platform"/>
            <consortium name="The Broad Institute Genome Sequencing Center for Infectious Disease"/>
            <person name="Cerqueira G."/>
            <person name="Feldgarden M."/>
            <person name="Courvalin P."/>
            <person name="Perichon B."/>
            <person name="Grillot-Courvalin C."/>
            <person name="Clermont D."/>
            <person name="Rocha E."/>
            <person name="Yoon E.-J."/>
            <person name="Nemec A."/>
            <person name="Walker B."/>
            <person name="Young S.K."/>
            <person name="Zeng Q."/>
            <person name="Gargeya S."/>
            <person name="Fitzgerald M."/>
            <person name="Haas B."/>
            <person name="Abouelleil A."/>
            <person name="Alvarado L."/>
            <person name="Arachchi H.M."/>
            <person name="Berlin A.M."/>
            <person name="Chapman S.B."/>
            <person name="Dewar J."/>
            <person name="Goldberg J."/>
            <person name="Griggs A."/>
            <person name="Gujja S."/>
            <person name="Hansen M."/>
            <person name="Howarth C."/>
            <person name="Imamovic A."/>
            <person name="Larimer J."/>
            <person name="McCowan C."/>
            <person name="Murphy C."/>
            <person name="Neiman D."/>
            <person name="Pearson M."/>
            <person name="Priest M."/>
            <person name="Roberts A."/>
            <person name="Saif S."/>
            <person name="Shea T."/>
            <person name="Sisk P."/>
            <person name="Sykes S."/>
            <person name="Wortman J."/>
            <person name="Nusbaum C."/>
            <person name="Birren B."/>
        </authorList>
    </citation>
    <scope>NUCLEOTIDE SEQUENCE [LARGE SCALE GENOMIC DNA]</scope>
    <source>
        <strain evidence="1 2">CIP 108168</strain>
    </source>
</reference>
<keyword evidence="2" id="KW-1185">Reference proteome</keyword>
<dbReference type="Proteomes" id="UP000023776">
    <property type="component" value="Unassembled WGS sequence"/>
</dbReference>
<dbReference type="NCBIfam" id="NF033563">
    <property type="entry name" value="transpos_IS30"/>
    <property type="match status" value="1"/>
</dbReference>
<name>N8QDX9_9GAMM</name>
<dbReference type="InterPro" id="IPR053392">
    <property type="entry name" value="Transposase_IS30-like"/>
</dbReference>
<evidence type="ECO:0000313" key="1">
    <source>
        <dbReference type="EMBL" id="ENU36966.1"/>
    </source>
</evidence>
<gene>
    <name evidence="1" type="ORF">F988_00859</name>
</gene>
<dbReference type="AlphaFoldDB" id="N8QDX9"/>
<dbReference type="PANTHER" id="PTHR10948:SF23">
    <property type="entry name" value="TRANSPOSASE INSI FOR INSERTION SEQUENCE ELEMENT IS30A-RELATED"/>
    <property type="match status" value="1"/>
</dbReference>
<dbReference type="GO" id="GO:0004803">
    <property type="term" value="F:transposase activity"/>
    <property type="evidence" value="ECO:0007669"/>
    <property type="project" value="TreeGrafter"/>
</dbReference>
<dbReference type="PANTHER" id="PTHR10948">
    <property type="entry name" value="TRANSPOSASE"/>
    <property type="match status" value="1"/>
</dbReference>